<protein>
    <submittedName>
        <fullName evidence="2">Uncharacterized protein</fullName>
    </submittedName>
</protein>
<keyword evidence="1" id="KW-1133">Transmembrane helix</keyword>
<proteinExistence type="predicted"/>
<evidence type="ECO:0000313" key="3">
    <source>
        <dbReference type="Proteomes" id="UP000297453"/>
    </source>
</evidence>
<reference evidence="2" key="1">
    <citation type="journal article" date="2019" name="PLoS Negl. Trop. Dis.">
        <title>Revisiting the worldwide diversity of Leptospira species in the environment.</title>
        <authorList>
            <person name="Vincent A.T."/>
            <person name="Schiettekatte O."/>
            <person name="Bourhy P."/>
            <person name="Veyrier F.J."/>
            <person name="Picardeau M."/>
        </authorList>
    </citation>
    <scope>NUCLEOTIDE SEQUENCE [LARGE SCALE GENOMIC DNA]</scope>
    <source>
        <strain evidence="2">SSS9</strain>
    </source>
</reference>
<dbReference type="Proteomes" id="UP000297453">
    <property type="component" value="Unassembled WGS sequence"/>
</dbReference>
<feature type="transmembrane region" description="Helical" evidence="1">
    <location>
        <begin position="63"/>
        <end position="87"/>
    </location>
</feature>
<keyword evidence="1" id="KW-0472">Membrane</keyword>
<evidence type="ECO:0000313" key="2">
    <source>
        <dbReference type="EMBL" id="TGK06598.1"/>
    </source>
</evidence>
<evidence type="ECO:0000256" key="1">
    <source>
        <dbReference type="SAM" id="Phobius"/>
    </source>
</evidence>
<feature type="transmembrane region" description="Helical" evidence="1">
    <location>
        <begin position="143"/>
        <end position="161"/>
    </location>
</feature>
<accession>A0A4R9G4Z1</accession>
<feature type="transmembrane region" description="Helical" evidence="1">
    <location>
        <begin position="173"/>
        <end position="193"/>
    </location>
</feature>
<dbReference type="OrthoDB" id="327431at2"/>
<feature type="transmembrane region" description="Helical" evidence="1">
    <location>
        <begin position="21"/>
        <end position="43"/>
    </location>
</feature>
<sequence length="229" mass="25694">MFIGHYSVAFAAKKVEPKTPLWATFLGVQFVDILFMIFIVFGIEGVRFVPGINEVNSFDLYFMPYTHSLVAGIVWGIIAALFFKYILLRSKPYTSSTKNRISVLIGLSVLSHYFLDLPMHNQDLPILFDSGPKIGFGLWNHRYLSMGTEFILTLVGLLLYFRATKPGPGFVGQYGMTLFSGFLFLLVLSTPFMPPPQSIPEFSTSSLIGYILLIVLAGWLDSKRIPVES</sequence>
<dbReference type="EMBL" id="RQEP01000005">
    <property type="protein sequence ID" value="TGK06598.1"/>
    <property type="molecule type" value="Genomic_DNA"/>
</dbReference>
<keyword evidence="1" id="KW-0812">Transmembrane</keyword>
<feature type="transmembrane region" description="Helical" evidence="1">
    <location>
        <begin position="99"/>
        <end position="115"/>
    </location>
</feature>
<gene>
    <name evidence="2" type="ORF">EHO59_00190</name>
</gene>
<name>A0A4R9G4Z1_9LEPT</name>
<dbReference type="AlphaFoldDB" id="A0A4R9G4Z1"/>
<dbReference type="RefSeq" id="WP_135583596.1">
    <property type="nucleotide sequence ID" value="NZ_RQEP01000005.1"/>
</dbReference>
<keyword evidence="3" id="KW-1185">Reference proteome</keyword>
<feature type="transmembrane region" description="Helical" evidence="1">
    <location>
        <begin position="199"/>
        <end position="220"/>
    </location>
</feature>
<comment type="caution">
    <text evidence="2">The sequence shown here is derived from an EMBL/GenBank/DDBJ whole genome shotgun (WGS) entry which is preliminary data.</text>
</comment>
<organism evidence="2 3">
    <name type="scientific">Leptospira semungkisensis</name>
    <dbReference type="NCBI Taxonomy" id="2484985"/>
    <lineage>
        <taxon>Bacteria</taxon>
        <taxon>Pseudomonadati</taxon>
        <taxon>Spirochaetota</taxon>
        <taxon>Spirochaetia</taxon>
        <taxon>Leptospirales</taxon>
        <taxon>Leptospiraceae</taxon>
        <taxon>Leptospira</taxon>
    </lineage>
</organism>